<evidence type="ECO:0000259" key="3">
    <source>
        <dbReference type="PROSITE" id="PS50914"/>
    </source>
</evidence>
<gene>
    <name evidence="5" type="ORF">HDA36_001389</name>
</gene>
<accession>A0A7W8VCT0</accession>
<dbReference type="Proteomes" id="UP000572635">
    <property type="component" value="Unassembled WGS sequence"/>
</dbReference>
<dbReference type="PANTHER" id="PTHR43080:SF2">
    <property type="entry name" value="CBS DOMAIN-CONTAINING PROTEIN"/>
    <property type="match status" value="1"/>
</dbReference>
<dbReference type="PANTHER" id="PTHR43080">
    <property type="entry name" value="CBS DOMAIN-CONTAINING PROTEIN CBSX3, MITOCHONDRIAL"/>
    <property type="match status" value="1"/>
</dbReference>
<evidence type="ECO:0000313" key="6">
    <source>
        <dbReference type="Proteomes" id="UP000572635"/>
    </source>
</evidence>
<sequence length="194" mass="20693">MTEPRLVLDEDATVVEAAAAFVERGVIAAPVVDGAGMLVGIVTEIDLLRDRFEPDPRATARPVSGPSDPPPLKVSEVMTRRVTTTTENGDAAELAERMVHTRLRCVPVLREGRVVGLVNRSDLLRVHTRPDHAVRDDLLAALAAGAPYLHGWQVSVHDGVARLDGDGAGPEERRLAAAIARTVPGVARVLVDGE</sequence>
<dbReference type="EMBL" id="JACHDB010000001">
    <property type="protein sequence ID" value="MBB5431305.1"/>
    <property type="molecule type" value="Genomic_DNA"/>
</dbReference>
<dbReference type="SMART" id="SM00116">
    <property type="entry name" value="CBS"/>
    <property type="match status" value="2"/>
</dbReference>
<dbReference type="InterPro" id="IPR051257">
    <property type="entry name" value="Diverse_CBS-Domain"/>
</dbReference>
<dbReference type="AlphaFoldDB" id="A0A7W8VCT0"/>
<dbReference type="InterPro" id="IPR000644">
    <property type="entry name" value="CBS_dom"/>
</dbReference>
<protein>
    <submittedName>
        <fullName evidence="5">CBS domain-containing protein</fullName>
    </submittedName>
</protein>
<feature type="domain" description="CBS" evidence="4">
    <location>
        <begin position="1"/>
        <end position="57"/>
    </location>
</feature>
<dbReference type="InterPro" id="IPR046342">
    <property type="entry name" value="CBS_dom_sf"/>
</dbReference>
<feature type="domain" description="CBS" evidence="4">
    <location>
        <begin position="78"/>
        <end position="134"/>
    </location>
</feature>
<evidence type="ECO:0000259" key="4">
    <source>
        <dbReference type="PROSITE" id="PS51371"/>
    </source>
</evidence>
<dbReference type="Pfam" id="PF00571">
    <property type="entry name" value="CBS"/>
    <property type="match status" value="2"/>
</dbReference>
<dbReference type="PROSITE" id="PS50914">
    <property type="entry name" value="BON"/>
    <property type="match status" value="1"/>
</dbReference>
<evidence type="ECO:0000256" key="2">
    <source>
        <dbReference type="PROSITE-ProRule" id="PRU00703"/>
    </source>
</evidence>
<proteinExistence type="predicted"/>
<dbReference type="PROSITE" id="PS51371">
    <property type="entry name" value="CBS"/>
    <property type="match status" value="2"/>
</dbReference>
<dbReference type="Pfam" id="PF04972">
    <property type="entry name" value="BON"/>
    <property type="match status" value="1"/>
</dbReference>
<dbReference type="SUPFAM" id="SSF54631">
    <property type="entry name" value="CBS-domain pair"/>
    <property type="match status" value="1"/>
</dbReference>
<dbReference type="InterPro" id="IPR007055">
    <property type="entry name" value="BON_dom"/>
</dbReference>
<feature type="domain" description="BON" evidence="3">
    <location>
        <begin position="130"/>
        <end position="194"/>
    </location>
</feature>
<dbReference type="Gene3D" id="3.10.580.10">
    <property type="entry name" value="CBS-domain"/>
    <property type="match status" value="1"/>
</dbReference>
<evidence type="ECO:0000313" key="5">
    <source>
        <dbReference type="EMBL" id="MBB5431305.1"/>
    </source>
</evidence>
<name>A0A7W8VCT0_9ACTN</name>
<comment type="caution">
    <text evidence="5">The sequence shown here is derived from an EMBL/GenBank/DDBJ whole genome shotgun (WGS) entry which is preliminary data.</text>
</comment>
<evidence type="ECO:0000256" key="1">
    <source>
        <dbReference type="ARBA" id="ARBA00023122"/>
    </source>
</evidence>
<reference evidence="5 6" key="1">
    <citation type="submission" date="2020-08" db="EMBL/GenBank/DDBJ databases">
        <title>Sequencing the genomes of 1000 actinobacteria strains.</title>
        <authorList>
            <person name="Klenk H.-P."/>
        </authorList>
    </citation>
    <scope>NUCLEOTIDE SEQUENCE [LARGE SCALE GENOMIC DNA]</scope>
    <source>
        <strain evidence="5 6">DSM 44551</strain>
    </source>
</reference>
<organism evidence="5 6">
    <name type="scientific">Nocardiopsis composta</name>
    <dbReference type="NCBI Taxonomy" id="157465"/>
    <lineage>
        <taxon>Bacteria</taxon>
        <taxon>Bacillati</taxon>
        <taxon>Actinomycetota</taxon>
        <taxon>Actinomycetes</taxon>
        <taxon>Streptosporangiales</taxon>
        <taxon>Nocardiopsidaceae</taxon>
        <taxon>Nocardiopsis</taxon>
    </lineage>
</organism>
<keyword evidence="1 2" id="KW-0129">CBS domain</keyword>
<keyword evidence="6" id="KW-1185">Reference proteome</keyword>